<organism evidence="1 2">
    <name type="scientific">Negadavirga shengliensis</name>
    <dbReference type="NCBI Taxonomy" id="1389218"/>
    <lineage>
        <taxon>Bacteria</taxon>
        <taxon>Pseudomonadati</taxon>
        <taxon>Bacteroidota</taxon>
        <taxon>Cytophagia</taxon>
        <taxon>Cytophagales</taxon>
        <taxon>Cyclobacteriaceae</taxon>
        <taxon>Negadavirga</taxon>
    </lineage>
</organism>
<gene>
    <name evidence="1" type="ORF">ACFPFU_20820</name>
</gene>
<proteinExistence type="predicted"/>
<sequence>MPTAFLGRVRVFPFLGLKPKVTGCAMPTAFLGDHAYGILGEVYRD</sequence>
<dbReference type="Proteomes" id="UP001595818">
    <property type="component" value="Unassembled WGS sequence"/>
</dbReference>
<reference evidence="2" key="1">
    <citation type="journal article" date="2019" name="Int. J. Syst. Evol. Microbiol.">
        <title>The Global Catalogue of Microorganisms (GCM) 10K type strain sequencing project: providing services to taxonomists for standard genome sequencing and annotation.</title>
        <authorList>
            <consortium name="The Broad Institute Genomics Platform"/>
            <consortium name="The Broad Institute Genome Sequencing Center for Infectious Disease"/>
            <person name="Wu L."/>
            <person name="Ma J."/>
        </authorList>
    </citation>
    <scope>NUCLEOTIDE SEQUENCE [LARGE SCALE GENOMIC DNA]</scope>
    <source>
        <strain evidence="2">CGMCC 4.7466</strain>
    </source>
</reference>
<dbReference type="RefSeq" id="WP_377067737.1">
    <property type="nucleotide sequence ID" value="NZ_JBHSJJ010000015.1"/>
</dbReference>
<comment type="caution">
    <text evidence="1">The sequence shown here is derived from an EMBL/GenBank/DDBJ whole genome shotgun (WGS) entry which is preliminary data.</text>
</comment>
<evidence type="ECO:0000313" key="1">
    <source>
        <dbReference type="EMBL" id="MFC4874160.1"/>
    </source>
</evidence>
<evidence type="ECO:0000313" key="2">
    <source>
        <dbReference type="Proteomes" id="UP001595818"/>
    </source>
</evidence>
<keyword evidence="2" id="KW-1185">Reference proteome</keyword>
<dbReference type="EMBL" id="JBHSJJ010000015">
    <property type="protein sequence ID" value="MFC4874160.1"/>
    <property type="molecule type" value="Genomic_DNA"/>
</dbReference>
<name>A0ABV9T7P2_9BACT</name>
<accession>A0ABV9T7P2</accession>
<protein>
    <submittedName>
        <fullName evidence="1">Uncharacterized protein</fullName>
    </submittedName>
</protein>